<protein>
    <submittedName>
        <fullName evidence="1">Histone deacetylase</fullName>
    </submittedName>
</protein>
<keyword evidence="2" id="KW-1185">Reference proteome</keyword>
<dbReference type="EMBL" id="JANFNG010000023">
    <property type="protein sequence ID" value="MCQ4083550.1"/>
    <property type="molecule type" value="Genomic_DNA"/>
</dbReference>
<proteinExistence type="predicted"/>
<comment type="caution">
    <text evidence="1">The sequence shown here is derived from an EMBL/GenBank/DDBJ whole genome shotgun (WGS) entry which is preliminary data.</text>
</comment>
<evidence type="ECO:0000313" key="2">
    <source>
        <dbReference type="Proteomes" id="UP001057702"/>
    </source>
</evidence>
<evidence type="ECO:0000313" key="1">
    <source>
        <dbReference type="EMBL" id="MCQ4083550.1"/>
    </source>
</evidence>
<name>A0ABT1Q0T3_9ACTN</name>
<sequence length="225" mass="24244">MSESCGAGRRGGPEGGDLVWYVSYGSNMRLSRLRHYLAGGCPPGGARTYPGCRDPRGPQRSAPVELDGEMYFALESQVWTGGRAFYDPDVPGTVWARAHLLATGQIPDLVAQEMYRDPGADADLDLTEVLGGGRTRFGPGRYETLVYVGELEGRPMLTFTAPWGMGDVAWNKPSALYLMQIASGLEEAGAWSARRIAAYLADRPGAAGHWAENEVASLMANPLMS</sequence>
<accession>A0ABT1Q0T3</accession>
<dbReference type="Gene3D" id="3.10.490.10">
    <property type="entry name" value="Gamma-glutamyl cyclotransferase-like"/>
    <property type="match status" value="1"/>
</dbReference>
<organism evidence="1 2">
    <name type="scientific">Streptomyces humicola</name>
    <dbReference type="NCBI Taxonomy" id="2953240"/>
    <lineage>
        <taxon>Bacteria</taxon>
        <taxon>Bacillati</taxon>
        <taxon>Actinomycetota</taxon>
        <taxon>Actinomycetes</taxon>
        <taxon>Kitasatosporales</taxon>
        <taxon>Streptomycetaceae</taxon>
        <taxon>Streptomyces</taxon>
    </lineage>
</organism>
<dbReference type="Proteomes" id="UP001057702">
    <property type="component" value="Unassembled WGS sequence"/>
</dbReference>
<reference evidence="1" key="1">
    <citation type="submission" date="2022-06" db="EMBL/GenBank/DDBJ databases">
        <title>Draft genome sequence of Streptomyces sp. RB6PN25 isolated from peat swamp forest in Thailand.</title>
        <authorList>
            <person name="Duangmal K."/>
            <person name="Klaysubun C."/>
        </authorList>
    </citation>
    <scope>NUCLEOTIDE SEQUENCE</scope>
    <source>
        <strain evidence="1">RB6PN25</strain>
    </source>
</reference>
<gene>
    <name evidence="1" type="ORF">NGB36_23865</name>
</gene>
<dbReference type="RefSeq" id="WP_255922519.1">
    <property type="nucleotide sequence ID" value="NZ_JANFNG010000023.1"/>
</dbReference>